<comment type="caution">
    <text evidence="1">The sequence shown here is derived from an EMBL/GenBank/DDBJ whole genome shotgun (WGS) entry which is preliminary data.</text>
</comment>
<evidence type="ECO:0000313" key="1">
    <source>
        <dbReference type="EMBL" id="KKK49993.1"/>
    </source>
</evidence>
<organism evidence="1">
    <name type="scientific">marine sediment metagenome</name>
    <dbReference type="NCBI Taxonomy" id="412755"/>
    <lineage>
        <taxon>unclassified sequences</taxon>
        <taxon>metagenomes</taxon>
        <taxon>ecological metagenomes</taxon>
    </lineage>
</organism>
<gene>
    <name evidence="1" type="ORF">LCGC14_3129470</name>
</gene>
<dbReference type="AlphaFoldDB" id="A0A0F8W059"/>
<dbReference type="EMBL" id="LAZR01068249">
    <property type="protein sequence ID" value="KKK49993.1"/>
    <property type="molecule type" value="Genomic_DNA"/>
</dbReference>
<accession>A0A0F8W059</accession>
<protein>
    <submittedName>
        <fullName evidence="1">Uncharacterized protein</fullName>
    </submittedName>
</protein>
<sequence>MAFTPEEEKIWEKQNIKEKEQEIYEKSYKVNDEEDELEFLDENE</sequence>
<name>A0A0F8W059_9ZZZZ</name>
<proteinExistence type="predicted"/>
<reference evidence="1" key="1">
    <citation type="journal article" date="2015" name="Nature">
        <title>Complex archaea that bridge the gap between prokaryotes and eukaryotes.</title>
        <authorList>
            <person name="Spang A."/>
            <person name="Saw J.H."/>
            <person name="Jorgensen S.L."/>
            <person name="Zaremba-Niedzwiedzka K."/>
            <person name="Martijn J."/>
            <person name="Lind A.E."/>
            <person name="van Eijk R."/>
            <person name="Schleper C."/>
            <person name="Guy L."/>
            <person name="Ettema T.J."/>
        </authorList>
    </citation>
    <scope>NUCLEOTIDE SEQUENCE</scope>
</reference>